<dbReference type="AlphaFoldDB" id="A0A2T3FT74"/>
<protein>
    <submittedName>
        <fullName evidence="3">Cell division protein FtsL</fullName>
    </submittedName>
</protein>
<keyword evidence="3" id="KW-0131">Cell cycle</keyword>
<proteinExistence type="predicted"/>
<keyword evidence="2" id="KW-0472">Membrane</keyword>
<evidence type="ECO:0000313" key="3">
    <source>
        <dbReference type="EMBL" id="PST38451.1"/>
    </source>
</evidence>
<evidence type="ECO:0000256" key="1">
    <source>
        <dbReference type="SAM" id="Coils"/>
    </source>
</evidence>
<feature type="coiled-coil region" evidence="1">
    <location>
        <begin position="84"/>
        <end position="118"/>
    </location>
</feature>
<keyword evidence="2" id="KW-1133">Transmembrane helix</keyword>
<feature type="transmembrane region" description="Helical" evidence="2">
    <location>
        <begin position="59"/>
        <end position="78"/>
    </location>
</feature>
<comment type="caution">
    <text evidence="3">The sequence shown here is derived from an EMBL/GenBank/DDBJ whole genome shotgun (WGS) entry which is preliminary data.</text>
</comment>
<dbReference type="GeneID" id="79841616"/>
<sequence>MSVRRRQHVSASTYVDGNTVRKVQRTVEIRPERDEREEYRHKHAVRRNQEKALYMNGPYVLALTIAALITLVLCMNYLHKQASITTRINHIEDLELKLENLKSENDALQTRIDTYVDLDHVYKVATEELGMVYANKDQILLYDKTESEYVRQYEDIPKH</sequence>
<dbReference type="Proteomes" id="UP000241048">
    <property type="component" value="Unassembled WGS sequence"/>
</dbReference>
<keyword evidence="1" id="KW-0175">Coiled coil</keyword>
<dbReference type="RefSeq" id="WP_022360212.1">
    <property type="nucleotide sequence ID" value="NZ_CAUWBW010000006.1"/>
</dbReference>
<organism evidence="3 4">
    <name type="scientific">Clostridium fessum</name>
    <dbReference type="NCBI Taxonomy" id="2126740"/>
    <lineage>
        <taxon>Bacteria</taxon>
        <taxon>Bacillati</taxon>
        <taxon>Bacillota</taxon>
        <taxon>Clostridia</taxon>
        <taxon>Eubacteriales</taxon>
        <taxon>Clostridiaceae</taxon>
        <taxon>Clostridium</taxon>
    </lineage>
</organism>
<accession>A0A2T3FT74</accession>
<gene>
    <name evidence="3" type="ORF">C7U56_00360</name>
</gene>
<keyword evidence="3" id="KW-0132">Cell division</keyword>
<dbReference type="EMBL" id="PYLO01000001">
    <property type="protein sequence ID" value="PST38451.1"/>
    <property type="molecule type" value="Genomic_DNA"/>
</dbReference>
<reference evidence="3 4" key="1">
    <citation type="submission" date="2018-03" db="EMBL/GenBank/DDBJ databases">
        <title>Lachnoclostridium SNUG30386 gen.nov., sp.nov., isolated from human faeces.</title>
        <authorList>
            <person name="Seo B."/>
            <person name="Jeon K."/>
            <person name="Ko G."/>
        </authorList>
    </citation>
    <scope>NUCLEOTIDE SEQUENCE [LARGE SCALE GENOMIC DNA]</scope>
    <source>
        <strain evidence="3 4">SNUG30386</strain>
    </source>
</reference>
<evidence type="ECO:0000313" key="4">
    <source>
        <dbReference type="Proteomes" id="UP000241048"/>
    </source>
</evidence>
<name>A0A2T3FT74_9CLOT</name>
<evidence type="ECO:0000256" key="2">
    <source>
        <dbReference type="SAM" id="Phobius"/>
    </source>
</evidence>
<dbReference type="GO" id="GO:0051301">
    <property type="term" value="P:cell division"/>
    <property type="evidence" value="ECO:0007669"/>
    <property type="project" value="UniProtKB-KW"/>
</dbReference>
<keyword evidence="4" id="KW-1185">Reference proteome</keyword>
<keyword evidence="2" id="KW-0812">Transmembrane</keyword>